<protein>
    <submittedName>
        <fullName evidence="3">Integrase</fullName>
    </submittedName>
</protein>
<keyword evidence="4" id="KW-1185">Reference proteome</keyword>
<dbReference type="Pfam" id="PF13276">
    <property type="entry name" value="HTH_21"/>
    <property type="match status" value="1"/>
</dbReference>
<evidence type="ECO:0000259" key="2">
    <source>
        <dbReference type="PROSITE" id="PS50994"/>
    </source>
</evidence>
<organism evidence="3 4">
    <name type="scientific">Actinacidiphila oryziradicis</name>
    <dbReference type="NCBI Taxonomy" id="2571141"/>
    <lineage>
        <taxon>Bacteria</taxon>
        <taxon>Bacillati</taxon>
        <taxon>Actinomycetota</taxon>
        <taxon>Actinomycetes</taxon>
        <taxon>Kitasatosporales</taxon>
        <taxon>Streptomycetaceae</taxon>
        <taxon>Actinacidiphila</taxon>
    </lineage>
</organism>
<feature type="non-terminal residue" evidence="3">
    <location>
        <position position="253"/>
    </location>
</feature>
<dbReference type="Gene3D" id="3.30.420.10">
    <property type="entry name" value="Ribonuclease H-like superfamily/Ribonuclease H"/>
    <property type="match status" value="1"/>
</dbReference>
<sequence length="253" mass="28203">MAGSDLMALRVLYLIFLRLLGLLLLLSRSPGAKDVELLALRHENAVLRRQLGVRPRLAWPDRAVLRPPISEELTALILHLARENPTWGSTRIQGELRRLGHRVGASTIRRILRSAGLGPAPRRSPGGGPTWRAFLRAQASGLLAADFFHVDTVVLKRLYVFAVIEVGTRTVRILGVTTHPTAAWATQLARNLLSDLGQRASGFRYLLRDRDSRYTQAFDAVFTADDIEILKTAPQAPRMNAHAERFIRTARAE</sequence>
<dbReference type="InterPro" id="IPR036397">
    <property type="entry name" value="RNaseH_sf"/>
</dbReference>
<dbReference type="InterPro" id="IPR001584">
    <property type="entry name" value="Integrase_cat-core"/>
</dbReference>
<proteinExistence type="predicted"/>
<dbReference type="InterPro" id="IPR025948">
    <property type="entry name" value="HTH-like_dom"/>
</dbReference>
<name>A0A4U0RLY7_9ACTN</name>
<reference evidence="3 4" key="1">
    <citation type="submission" date="2019-04" db="EMBL/GenBank/DDBJ databases">
        <title>Streptomyces oryziradicis sp. nov., a novel actinomycete isolated from rhizosphere soil of rice (Oryza sativa L.).</title>
        <authorList>
            <person name="Li C."/>
        </authorList>
    </citation>
    <scope>NUCLEOTIDE SEQUENCE [LARGE SCALE GENOMIC DNA]</scope>
    <source>
        <strain evidence="3 4">NEAU-C40</strain>
    </source>
</reference>
<dbReference type="Proteomes" id="UP000305778">
    <property type="component" value="Unassembled WGS sequence"/>
</dbReference>
<dbReference type="SUPFAM" id="SSF53098">
    <property type="entry name" value="Ribonuclease H-like"/>
    <property type="match status" value="1"/>
</dbReference>
<evidence type="ECO:0000313" key="3">
    <source>
        <dbReference type="EMBL" id="TJZ96092.1"/>
    </source>
</evidence>
<dbReference type="EMBL" id="SUMC01000167">
    <property type="protein sequence ID" value="TJZ96092.1"/>
    <property type="molecule type" value="Genomic_DNA"/>
</dbReference>
<accession>A0A4U0RLY7</accession>
<comment type="caution">
    <text evidence="3">The sequence shown here is derived from an EMBL/GenBank/DDBJ whole genome shotgun (WGS) entry which is preliminary data.</text>
</comment>
<dbReference type="AlphaFoldDB" id="A0A4U0RLY7"/>
<evidence type="ECO:0000256" key="1">
    <source>
        <dbReference type="ARBA" id="ARBA00002286"/>
    </source>
</evidence>
<evidence type="ECO:0000313" key="4">
    <source>
        <dbReference type="Proteomes" id="UP000305778"/>
    </source>
</evidence>
<dbReference type="OrthoDB" id="1551204at2"/>
<comment type="function">
    <text evidence="1">Involved in the transposition of the insertion sequence.</text>
</comment>
<dbReference type="PROSITE" id="PS50994">
    <property type="entry name" value="INTEGRASE"/>
    <property type="match status" value="1"/>
</dbReference>
<gene>
    <name evidence="3" type="ORF">FCI23_51340</name>
</gene>
<feature type="domain" description="Integrase catalytic" evidence="2">
    <location>
        <begin position="125"/>
        <end position="253"/>
    </location>
</feature>
<dbReference type="GO" id="GO:0003676">
    <property type="term" value="F:nucleic acid binding"/>
    <property type="evidence" value="ECO:0007669"/>
    <property type="project" value="InterPro"/>
</dbReference>
<dbReference type="InterPro" id="IPR012337">
    <property type="entry name" value="RNaseH-like_sf"/>
</dbReference>
<dbReference type="GO" id="GO:0015074">
    <property type="term" value="P:DNA integration"/>
    <property type="evidence" value="ECO:0007669"/>
    <property type="project" value="InterPro"/>
</dbReference>